<feature type="repeat" description="ANK" evidence="3">
    <location>
        <begin position="189"/>
        <end position="221"/>
    </location>
</feature>
<dbReference type="PRINTS" id="PR01415">
    <property type="entry name" value="ANKYRIN"/>
</dbReference>
<evidence type="ECO:0000313" key="5">
    <source>
        <dbReference type="Proteomes" id="UP001153737"/>
    </source>
</evidence>
<dbReference type="PANTHER" id="PTHR24171">
    <property type="entry name" value="ANKYRIN REPEAT DOMAIN-CONTAINING PROTEIN 39-RELATED"/>
    <property type="match status" value="1"/>
</dbReference>
<dbReference type="Gene3D" id="1.25.40.20">
    <property type="entry name" value="Ankyrin repeat-containing domain"/>
    <property type="match status" value="1"/>
</dbReference>
<dbReference type="GO" id="GO:0004842">
    <property type="term" value="F:ubiquitin-protein transferase activity"/>
    <property type="evidence" value="ECO:0007669"/>
    <property type="project" value="TreeGrafter"/>
</dbReference>
<dbReference type="GO" id="GO:0031436">
    <property type="term" value="C:BRCA1-BARD1 complex"/>
    <property type="evidence" value="ECO:0007669"/>
    <property type="project" value="TreeGrafter"/>
</dbReference>
<dbReference type="SMART" id="SM00248">
    <property type="entry name" value="ANK"/>
    <property type="match status" value="4"/>
</dbReference>
<dbReference type="OrthoDB" id="539213at2759"/>
<dbReference type="PROSITE" id="PS50088">
    <property type="entry name" value="ANK_REPEAT"/>
    <property type="match status" value="3"/>
</dbReference>
<organism evidence="4 5">
    <name type="scientific">Phaedon cochleariae</name>
    <name type="common">Mustard beetle</name>
    <dbReference type="NCBI Taxonomy" id="80249"/>
    <lineage>
        <taxon>Eukaryota</taxon>
        <taxon>Metazoa</taxon>
        <taxon>Ecdysozoa</taxon>
        <taxon>Arthropoda</taxon>
        <taxon>Hexapoda</taxon>
        <taxon>Insecta</taxon>
        <taxon>Pterygota</taxon>
        <taxon>Neoptera</taxon>
        <taxon>Endopterygota</taxon>
        <taxon>Coleoptera</taxon>
        <taxon>Polyphaga</taxon>
        <taxon>Cucujiformia</taxon>
        <taxon>Chrysomeloidea</taxon>
        <taxon>Chrysomelidae</taxon>
        <taxon>Chrysomelinae</taxon>
        <taxon>Chrysomelini</taxon>
        <taxon>Phaedon</taxon>
    </lineage>
</organism>
<reference evidence="4" key="1">
    <citation type="submission" date="2022-01" db="EMBL/GenBank/DDBJ databases">
        <authorList>
            <person name="King R."/>
        </authorList>
    </citation>
    <scope>NUCLEOTIDE SEQUENCE</scope>
</reference>
<reference evidence="4" key="2">
    <citation type="submission" date="2022-10" db="EMBL/GenBank/DDBJ databases">
        <authorList>
            <consortium name="ENA_rothamsted_submissions"/>
            <consortium name="culmorum"/>
            <person name="King R."/>
        </authorList>
    </citation>
    <scope>NUCLEOTIDE SEQUENCE</scope>
</reference>
<dbReference type="GO" id="GO:0070531">
    <property type="term" value="C:BRCA1-A complex"/>
    <property type="evidence" value="ECO:0007669"/>
    <property type="project" value="TreeGrafter"/>
</dbReference>
<dbReference type="GO" id="GO:0009890">
    <property type="term" value="P:negative regulation of biosynthetic process"/>
    <property type="evidence" value="ECO:0007669"/>
    <property type="project" value="InterPro"/>
</dbReference>
<dbReference type="Gene3D" id="3.30.1410.10">
    <property type="entry name" value="GTP cyclohydrolase I feedback regulatory protein GFRP"/>
    <property type="match status" value="1"/>
</dbReference>
<dbReference type="Pfam" id="PF00023">
    <property type="entry name" value="Ank"/>
    <property type="match status" value="1"/>
</dbReference>
<dbReference type="GO" id="GO:0085020">
    <property type="term" value="P:protein K6-linked ubiquitination"/>
    <property type="evidence" value="ECO:0007669"/>
    <property type="project" value="TreeGrafter"/>
</dbReference>
<gene>
    <name evidence="4" type="ORF">PHAECO_LOCUS12425</name>
</gene>
<dbReference type="PANTHER" id="PTHR24171:SF9">
    <property type="entry name" value="ANKYRIN REPEAT DOMAIN-CONTAINING PROTEIN 39"/>
    <property type="match status" value="1"/>
</dbReference>
<accession>A0A9N9SQ80</accession>
<feature type="repeat" description="ANK" evidence="3">
    <location>
        <begin position="123"/>
        <end position="155"/>
    </location>
</feature>
<dbReference type="AlphaFoldDB" id="A0A9N9SQ80"/>
<name>A0A9N9SQ80_PHACE</name>
<feature type="repeat" description="ANK" evidence="3">
    <location>
        <begin position="156"/>
        <end position="188"/>
    </location>
</feature>
<evidence type="ECO:0000256" key="3">
    <source>
        <dbReference type="PROSITE-ProRule" id="PRU00023"/>
    </source>
</evidence>
<evidence type="ECO:0000313" key="4">
    <source>
        <dbReference type="EMBL" id="CAG9825481.1"/>
    </source>
</evidence>
<keyword evidence="2 3" id="KW-0040">ANK repeat</keyword>
<sequence length="231" mass="25064">MEIPASLLVTTGTFVYVAVKGSLHSSDTSVFGLCEVEVKALVKRFSNKQKEVINGIILEAPPIVVINALSQLGYRVVATTGASQSLDEMEFERGIWYAAQYGDLDRVIKLLNKCNDPDMRDTAGYTALHYAARNGHMQVCQLLVNKGADVNGVTRGGATALGRAALAGEGQIVDFLLTMKADPFIQDSDGKTALHRAKENGHLEICRKLLRFAPTLKEVSDNKGNKVDDLI</sequence>
<dbReference type="EMBL" id="OU896715">
    <property type="protein sequence ID" value="CAG9825481.1"/>
    <property type="molecule type" value="Genomic_DNA"/>
</dbReference>
<evidence type="ECO:0000256" key="1">
    <source>
        <dbReference type="ARBA" id="ARBA00022737"/>
    </source>
</evidence>
<dbReference type="PROSITE" id="PS50297">
    <property type="entry name" value="ANK_REP_REGION"/>
    <property type="match status" value="2"/>
</dbReference>
<proteinExistence type="predicted"/>
<protein>
    <submittedName>
        <fullName evidence="4">Uncharacterized protein</fullName>
    </submittedName>
</protein>
<keyword evidence="1" id="KW-0677">Repeat</keyword>
<keyword evidence="5" id="KW-1185">Reference proteome</keyword>
<dbReference type="Pfam" id="PF12796">
    <property type="entry name" value="Ank_2"/>
    <property type="match status" value="1"/>
</dbReference>
<evidence type="ECO:0000256" key="2">
    <source>
        <dbReference type="ARBA" id="ARBA00023043"/>
    </source>
</evidence>
<dbReference type="SUPFAM" id="SSF48403">
    <property type="entry name" value="Ankyrin repeat"/>
    <property type="match status" value="1"/>
</dbReference>
<dbReference type="InterPro" id="IPR036717">
    <property type="entry name" value="GFRP_sf"/>
</dbReference>
<dbReference type="InterPro" id="IPR002110">
    <property type="entry name" value="Ankyrin_rpt"/>
</dbReference>
<dbReference type="Proteomes" id="UP001153737">
    <property type="component" value="Chromosome 9"/>
</dbReference>
<dbReference type="InterPro" id="IPR036770">
    <property type="entry name" value="Ankyrin_rpt-contain_sf"/>
</dbReference>